<evidence type="ECO:0000256" key="8">
    <source>
        <dbReference type="ARBA" id="ARBA00023004"/>
    </source>
</evidence>
<gene>
    <name evidence="12" type="ORF">MM35RIKEN_22480</name>
</gene>
<geneLocation type="plasmid" evidence="12 13">
    <name>pMM35_01</name>
</geneLocation>
<comment type="similarity">
    <text evidence="3">In the N-terminal section; belongs to the NADH:flavin oxidoreductase/NADH oxidase family.</text>
</comment>
<feature type="domain" description="FAD/NAD(P)-binding" evidence="11">
    <location>
        <begin position="385"/>
        <end position="610"/>
    </location>
</feature>
<accession>A0A810Q2T2</accession>
<evidence type="ECO:0000256" key="2">
    <source>
        <dbReference type="ARBA" id="ARBA00001966"/>
    </source>
</evidence>
<dbReference type="Pfam" id="PF00724">
    <property type="entry name" value="Oxidored_FMN"/>
    <property type="match status" value="1"/>
</dbReference>
<dbReference type="GO" id="GO:0016491">
    <property type="term" value="F:oxidoreductase activity"/>
    <property type="evidence" value="ECO:0007669"/>
    <property type="project" value="UniProtKB-KW"/>
</dbReference>
<dbReference type="PANTHER" id="PTHR42917">
    <property type="entry name" value="2,4-DIENOYL-COA REDUCTASE"/>
    <property type="match status" value="1"/>
</dbReference>
<dbReference type="GO" id="GO:0010181">
    <property type="term" value="F:FMN binding"/>
    <property type="evidence" value="ECO:0007669"/>
    <property type="project" value="InterPro"/>
</dbReference>
<dbReference type="EMBL" id="AP023416">
    <property type="protein sequence ID" value="BCK80056.1"/>
    <property type="molecule type" value="Genomic_DNA"/>
</dbReference>
<evidence type="ECO:0000256" key="9">
    <source>
        <dbReference type="ARBA" id="ARBA00023014"/>
    </source>
</evidence>
<dbReference type="CDD" id="cd02803">
    <property type="entry name" value="OYE_like_FMN_family"/>
    <property type="match status" value="1"/>
</dbReference>
<keyword evidence="6" id="KW-0479">Metal-binding</keyword>
<dbReference type="Gene3D" id="3.40.50.720">
    <property type="entry name" value="NAD(P)-binding Rossmann-like Domain"/>
    <property type="match status" value="1"/>
</dbReference>
<evidence type="ECO:0000256" key="4">
    <source>
        <dbReference type="ARBA" id="ARBA00022630"/>
    </source>
</evidence>
<keyword evidence="5" id="KW-0288">FMN</keyword>
<dbReference type="Proteomes" id="UP000681343">
    <property type="component" value="Plasmid pMM35_01"/>
</dbReference>
<feature type="domain" description="NADH:flavin oxidoreductase/NADH oxidase N-terminal" evidence="10">
    <location>
        <begin position="3"/>
        <end position="334"/>
    </location>
</feature>
<dbReference type="RefSeq" id="WP_212821919.1">
    <property type="nucleotide sequence ID" value="NZ_AP023416.1"/>
</dbReference>
<evidence type="ECO:0000259" key="11">
    <source>
        <dbReference type="Pfam" id="PF07992"/>
    </source>
</evidence>
<sequence>MDKLFTPGKIGKLTIKNRAVLAPMQMMYGEHQGYAGEKAIAYYEERARGGVGLIIVEGVNVDEVNNKPWNLQMSLASDKYTASFQPLTEAIHKYDCRCFVQLHHYGAKSAPTAAGKAWAASEVPVAPGGPSAHKMTVEEIKIVEQRFIDAAVRAQKAGFDGVELAGSHGYLLHQFLSPYYNDRADEYGGSIENCLRIYTEIVQGIKARLGKDFPVSVRFCGDEFTPHIPKTRTVEDAAAIARVLEAAGADVLNVSNGNNFNANANCEPYSYDSFWKAHVTRAVKEAISIPLIATNTIKDPLVAEETLEKGLCDFVALGRALIADPFFMKKAAKGDVVGIRKCIGCMYCREQLYAQLPVKCALNPRVGYESVYPLVPEQDGAGRVVAVIGGGPAGMQSAVTLAKRGFDVTLFEKEDTLGGTMNLADKGPHKEKIARFVETMKAEVERAGVKVLLGKAPSIDEVKALAPEGVVMAAGAAPIVPRIPGVDKPHVCTAYDVISGDVKVSGKVALIGSGITGLECAEMMLNEGCQVAMIEMLDAVGTGMFSVIINDIMSRIKPKDPTMYLHTMLTEIGDGYVMVKDVKTGEEKRIEADHVVLSLGVAPRADVLAEYRSAFKNVICVGDNAQRGRIPHATKEGYIKSLVFLKD</sequence>
<dbReference type="PANTHER" id="PTHR42917:SF2">
    <property type="entry name" value="2,4-DIENOYL-COA REDUCTASE [(2E)-ENOYL-COA-PRODUCING]"/>
    <property type="match status" value="1"/>
</dbReference>
<dbReference type="SUPFAM" id="SSF51395">
    <property type="entry name" value="FMN-linked oxidoreductases"/>
    <property type="match status" value="1"/>
</dbReference>
<dbReference type="PRINTS" id="PR00368">
    <property type="entry name" value="FADPNR"/>
</dbReference>
<dbReference type="Gene3D" id="3.20.20.70">
    <property type="entry name" value="Aldolase class I"/>
    <property type="match status" value="1"/>
</dbReference>
<evidence type="ECO:0000256" key="7">
    <source>
        <dbReference type="ARBA" id="ARBA00023002"/>
    </source>
</evidence>
<protein>
    <submittedName>
        <fullName evidence="12">NADH:flavin oxidoreductase</fullName>
    </submittedName>
</protein>
<dbReference type="InterPro" id="IPR023753">
    <property type="entry name" value="FAD/NAD-binding_dom"/>
</dbReference>
<dbReference type="Gene3D" id="3.50.50.60">
    <property type="entry name" value="FAD/NAD(P)-binding domain"/>
    <property type="match status" value="1"/>
</dbReference>
<dbReference type="AlphaFoldDB" id="A0A810Q2T2"/>
<keyword evidence="12" id="KW-0614">Plasmid</keyword>
<evidence type="ECO:0000313" key="12">
    <source>
        <dbReference type="EMBL" id="BCK80056.1"/>
    </source>
</evidence>
<keyword evidence="4" id="KW-0285">Flavoprotein</keyword>
<dbReference type="Pfam" id="PF07992">
    <property type="entry name" value="Pyr_redox_2"/>
    <property type="match status" value="1"/>
</dbReference>
<evidence type="ECO:0000313" key="13">
    <source>
        <dbReference type="Proteomes" id="UP000681343"/>
    </source>
</evidence>
<organism evidence="12 13">
    <name type="scientific">Vescimonas fastidiosa</name>
    <dbReference type="NCBI Taxonomy" id="2714353"/>
    <lineage>
        <taxon>Bacteria</taxon>
        <taxon>Bacillati</taxon>
        <taxon>Bacillota</taxon>
        <taxon>Clostridia</taxon>
        <taxon>Eubacteriales</taxon>
        <taxon>Oscillospiraceae</taxon>
        <taxon>Vescimonas</taxon>
    </lineage>
</organism>
<dbReference type="InterPro" id="IPR001155">
    <property type="entry name" value="OxRdtase_FMN_N"/>
</dbReference>
<dbReference type="InterPro" id="IPR036188">
    <property type="entry name" value="FAD/NAD-bd_sf"/>
</dbReference>
<dbReference type="KEGG" id="vfa:MM35RIKEN_22480"/>
<evidence type="ECO:0000256" key="3">
    <source>
        <dbReference type="ARBA" id="ARBA00011048"/>
    </source>
</evidence>
<proteinExistence type="inferred from homology"/>
<dbReference type="SUPFAM" id="SSF51905">
    <property type="entry name" value="FAD/NAD(P)-binding domain"/>
    <property type="match status" value="1"/>
</dbReference>
<dbReference type="GO" id="GO:0046872">
    <property type="term" value="F:metal ion binding"/>
    <property type="evidence" value="ECO:0007669"/>
    <property type="project" value="UniProtKB-KW"/>
</dbReference>
<keyword evidence="8" id="KW-0408">Iron</keyword>
<reference evidence="12" key="1">
    <citation type="submission" date="2020-09" db="EMBL/GenBank/DDBJ databases">
        <title>New species isolated from human feces.</title>
        <authorList>
            <person name="Kitahara M."/>
            <person name="Shigeno Y."/>
            <person name="Shime M."/>
            <person name="Matsumoto Y."/>
            <person name="Nakamura S."/>
            <person name="Motooka D."/>
            <person name="Fukuoka S."/>
            <person name="Nishikawa H."/>
            <person name="Benno Y."/>
        </authorList>
    </citation>
    <scope>NUCLEOTIDE SEQUENCE</scope>
    <source>
        <strain evidence="12">MM35</strain>
        <plasmid evidence="12">pMM35_01</plasmid>
    </source>
</reference>
<comment type="cofactor">
    <cofactor evidence="1">
        <name>FMN</name>
        <dbReference type="ChEBI" id="CHEBI:58210"/>
    </cofactor>
</comment>
<dbReference type="InterPro" id="IPR051793">
    <property type="entry name" value="NADH:flavin_oxidoreductase"/>
</dbReference>
<evidence type="ECO:0000256" key="5">
    <source>
        <dbReference type="ARBA" id="ARBA00022643"/>
    </source>
</evidence>
<dbReference type="GO" id="GO:0051536">
    <property type="term" value="F:iron-sulfur cluster binding"/>
    <property type="evidence" value="ECO:0007669"/>
    <property type="project" value="UniProtKB-KW"/>
</dbReference>
<dbReference type="InterPro" id="IPR013785">
    <property type="entry name" value="Aldolase_TIM"/>
</dbReference>
<evidence type="ECO:0000259" key="10">
    <source>
        <dbReference type="Pfam" id="PF00724"/>
    </source>
</evidence>
<keyword evidence="7" id="KW-0560">Oxidoreductase</keyword>
<name>A0A810Q2T2_9FIRM</name>
<evidence type="ECO:0000256" key="1">
    <source>
        <dbReference type="ARBA" id="ARBA00001917"/>
    </source>
</evidence>
<evidence type="ECO:0000256" key="6">
    <source>
        <dbReference type="ARBA" id="ARBA00022723"/>
    </source>
</evidence>
<keyword evidence="9" id="KW-0411">Iron-sulfur</keyword>
<comment type="cofactor">
    <cofactor evidence="2">
        <name>[4Fe-4S] cluster</name>
        <dbReference type="ChEBI" id="CHEBI:49883"/>
    </cofactor>
</comment>
<keyword evidence="13" id="KW-1185">Reference proteome</keyword>